<evidence type="ECO:0000313" key="2">
    <source>
        <dbReference type="EMBL" id="RIY33681.1"/>
    </source>
</evidence>
<name>A0A3A1Y819_9GAMM</name>
<keyword evidence="1" id="KW-1133">Transmembrane helix</keyword>
<comment type="caution">
    <text evidence="2">The sequence shown here is derived from an EMBL/GenBank/DDBJ whole genome shotgun (WGS) entry which is preliminary data.</text>
</comment>
<feature type="transmembrane region" description="Helical" evidence="1">
    <location>
        <begin position="21"/>
        <end position="44"/>
    </location>
</feature>
<sequence length="191" mass="21735">MEPLIMKFSDWDQKVKRLKNHTTLLLGTNLVLALGLGFSCYFQVTSKPIVIVQPMIASEPLEVRAHSLTRSYAVSFATSMALLLGNVTADNGLFVLESISQYVAPDYYSQFRKQLVADMQRLKEKRMDMTFIITQAYFEQATGEVIIKGLSTIIDAAGNRLQNPHEFRMRLDLQDYVPRIRQLQSISLLDN</sequence>
<dbReference type="Pfam" id="PF05309">
    <property type="entry name" value="TraE"/>
    <property type="match status" value="1"/>
</dbReference>
<reference evidence="2 3" key="1">
    <citation type="submission" date="2017-08" db="EMBL/GenBank/DDBJ databases">
        <title>Reclassification of Bisgaard taxon 37 and 44.</title>
        <authorList>
            <person name="Christensen H."/>
        </authorList>
    </citation>
    <scope>NUCLEOTIDE SEQUENCE [LARGE SCALE GENOMIC DNA]</scope>
    <source>
        <strain evidence="2 3">B96_3</strain>
    </source>
</reference>
<keyword evidence="1" id="KW-0472">Membrane</keyword>
<gene>
    <name evidence="2" type="ORF">CKF54_02440</name>
</gene>
<protein>
    <recommendedName>
        <fullName evidence="4">Conjugal transfer pilus assembly protein TraE</fullName>
    </recommendedName>
</protein>
<dbReference type="EMBL" id="NRHC01000027">
    <property type="protein sequence ID" value="RIY33681.1"/>
    <property type="molecule type" value="Genomic_DNA"/>
</dbReference>
<evidence type="ECO:0000313" key="3">
    <source>
        <dbReference type="Proteomes" id="UP000265691"/>
    </source>
</evidence>
<keyword evidence="1" id="KW-0812">Transmembrane</keyword>
<dbReference type="InterPro" id="IPR007973">
    <property type="entry name" value="Pilus_assembly_TraE"/>
</dbReference>
<organism evidence="2 3">
    <name type="scientific">Psittacicella hinzii</name>
    <dbReference type="NCBI Taxonomy" id="2028575"/>
    <lineage>
        <taxon>Bacteria</taxon>
        <taxon>Pseudomonadati</taxon>
        <taxon>Pseudomonadota</taxon>
        <taxon>Gammaproteobacteria</taxon>
        <taxon>Pasteurellales</taxon>
        <taxon>Psittacicellaceae</taxon>
        <taxon>Psittacicella</taxon>
    </lineage>
</organism>
<dbReference type="Proteomes" id="UP000265691">
    <property type="component" value="Unassembled WGS sequence"/>
</dbReference>
<dbReference type="OrthoDB" id="5676303at2"/>
<evidence type="ECO:0000256" key="1">
    <source>
        <dbReference type="SAM" id="Phobius"/>
    </source>
</evidence>
<accession>A0A3A1Y819</accession>
<evidence type="ECO:0008006" key="4">
    <source>
        <dbReference type="Google" id="ProtNLM"/>
    </source>
</evidence>
<keyword evidence="3" id="KW-1185">Reference proteome</keyword>
<proteinExistence type="predicted"/>
<dbReference type="AlphaFoldDB" id="A0A3A1Y819"/>